<comment type="subcellular location">
    <subcellularLocation>
        <location evidence="6">Membrane</location>
        <topology evidence="6">Multi-pass membrane protein</topology>
    </subcellularLocation>
</comment>
<protein>
    <recommendedName>
        <fullName evidence="4 6">Signal peptidase I</fullName>
        <ecNumber evidence="3 6">3.4.21.89</ecNumber>
    </recommendedName>
</protein>
<organism evidence="8 9">
    <name type="scientific">Pseudoxanthomonas putridarboris</name>
    <dbReference type="NCBI Taxonomy" id="752605"/>
    <lineage>
        <taxon>Bacteria</taxon>
        <taxon>Pseudomonadati</taxon>
        <taxon>Pseudomonadota</taxon>
        <taxon>Gammaproteobacteria</taxon>
        <taxon>Lysobacterales</taxon>
        <taxon>Lysobacteraceae</taxon>
        <taxon>Pseudoxanthomonas</taxon>
    </lineage>
</organism>
<evidence type="ECO:0000256" key="3">
    <source>
        <dbReference type="ARBA" id="ARBA00013208"/>
    </source>
</evidence>
<comment type="catalytic activity">
    <reaction evidence="1 6">
        <text>Cleavage of hydrophobic, N-terminal signal or leader sequences from secreted and periplasmic proteins.</text>
        <dbReference type="EC" id="3.4.21.89"/>
    </reaction>
</comment>
<evidence type="ECO:0000259" key="7">
    <source>
        <dbReference type="Pfam" id="PF10502"/>
    </source>
</evidence>
<proteinExistence type="inferred from homology"/>
<dbReference type="CDD" id="cd06530">
    <property type="entry name" value="S26_SPase_I"/>
    <property type="match status" value="1"/>
</dbReference>
<dbReference type="InterPro" id="IPR036286">
    <property type="entry name" value="LexA/Signal_pep-like_sf"/>
</dbReference>
<dbReference type="PRINTS" id="PR00727">
    <property type="entry name" value="LEADERPTASE"/>
</dbReference>
<evidence type="ECO:0000256" key="6">
    <source>
        <dbReference type="RuleBase" id="RU362042"/>
    </source>
</evidence>
<comment type="caution">
    <text evidence="8">The sequence shown here is derived from an EMBL/GenBank/DDBJ whole genome shotgun (WGS) entry which is preliminary data.</text>
</comment>
<evidence type="ECO:0000256" key="5">
    <source>
        <dbReference type="ARBA" id="ARBA00022801"/>
    </source>
</evidence>
<dbReference type="PANTHER" id="PTHR43390:SF1">
    <property type="entry name" value="CHLOROPLAST PROCESSING PEPTIDASE"/>
    <property type="match status" value="1"/>
</dbReference>
<dbReference type="GO" id="GO:0009003">
    <property type="term" value="F:signal peptidase activity"/>
    <property type="evidence" value="ECO:0007669"/>
    <property type="project" value="UniProtKB-EC"/>
</dbReference>
<dbReference type="InterPro" id="IPR000223">
    <property type="entry name" value="Pept_S26A_signal_pept_1"/>
</dbReference>
<keyword evidence="5 6" id="KW-0378">Hydrolase</keyword>
<dbReference type="RefSeq" id="WP_341725060.1">
    <property type="nucleotide sequence ID" value="NZ_JBBWWT010000002.1"/>
</dbReference>
<dbReference type="InterPro" id="IPR019758">
    <property type="entry name" value="Pept_S26A_signal_pept_1_CS"/>
</dbReference>
<evidence type="ECO:0000256" key="1">
    <source>
        <dbReference type="ARBA" id="ARBA00000677"/>
    </source>
</evidence>
<accession>A0ABU9IY68</accession>
<keyword evidence="9" id="KW-1185">Reference proteome</keyword>
<feature type="domain" description="Peptidase S26" evidence="7">
    <location>
        <begin position="48"/>
        <end position="179"/>
    </location>
</feature>
<evidence type="ECO:0000256" key="4">
    <source>
        <dbReference type="ARBA" id="ARBA00019232"/>
    </source>
</evidence>
<sequence length="183" mass="20445">MTGARRWIVRLLVSLMVVIPTASAVVYFINPFGVRSLDPRQRITGHGLYRVPSSNMEPTVMPGQVLVTRAGYYARQSPSRGDVVTLLIPEHPGQVWLQRIVGLPGETIAIEAGRVHVDGRPLEENYVSPDNRRADYSLTMPAVTVPAGHYFMMGDNRDNSMDSRWQPLTRREDITGKVIGSFK</sequence>
<dbReference type="PANTHER" id="PTHR43390">
    <property type="entry name" value="SIGNAL PEPTIDASE I"/>
    <property type="match status" value="1"/>
</dbReference>
<dbReference type="Gene3D" id="2.10.109.10">
    <property type="entry name" value="Umud Fragment, subunit A"/>
    <property type="match status" value="1"/>
</dbReference>
<dbReference type="EC" id="3.4.21.89" evidence="3 6"/>
<gene>
    <name evidence="8" type="primary">lepB</name>
    <name evidence="8" type="ORF">AAD027_05755</name>
</gene>
<comment type="similarity">
    <text evidence="2 6">Belongs to the peptidase S26 family.</text>
</comment>
<dbReference type="NCBIfam" id="TIGR02227">
    <property type="entry name" value="sigpep_I_bact"/>
    <property type="match status" value="1"/>
</dbReference>
<dbReference type="InterPro" id="IPR019533">
    <property type="entry name" value="Peptidase_S26"/>
</dbReference>
<name>A0ABU9IY68_9GAMM</name>
<dbReference type="PROSITE" id="PS00761">
    <property type="entry name" value="SPASE_I_3"/>
    <property type="match status" value="1"/>
</dbReference>
<keyword evidence="6" id="KW-0645">Protease</keyword>
<dbReference type="EMBL" id="JBBWWT010000002">
    <property type="protein sequence ID" value="MEL1263880.1"/>
    <property type="molecule type" value="Genomic_DNA"/>
</dbReference>
<reference evidence="8 9" key="1">
    <citation type="submission" date="2024-04" db="EMBL/GenBank/DDBJ databases">
        <title>Draft genome sequence of Pseudoxanthomonas putridarboris WD12.</title>
        <authorList>
            <person name="Oh J."/>
        </authorList>
    </citation>
    <scope>NUCLEOTIDE SEQUENCE [LARGE SCALE GENOMIC DNA]</scope>
    <source>
        <strain evidence="8 9">WD12</strain>
    </source>
</reference>
<evidence type="ECO:0000256" key="2">
    <source>
        <dbReference type="ARBA" id="ARBA00009370"/>
    </source>
</evidence>
<dbReference type="Proteomes" id="UP001459204">
    <property type="component" value="Unassembled WGS sequence"/>
</dbReference>
<dbReference type="Pfam" id="PF10502">
    <property type="entry name" value="Peptidase_S26"/>
    <property type="match status" value="1"/>
</dbReference>
<evidence type="ECO:0000313" key="9">
    <source>
        <dbReference type="Proteomes" id="UP001459204"/>
    </source>
</evidence>
<evidence type="ECO:0000313" key="8">
    <source>
        <dbReference type="EMBL" id="MEL1263880.1"/>
    </source>
</evidence>
<dbReference type="SUPFAM" id="SSF51306">
    <property type="entry name" value="LexA/Signal peptidase"/>
    <property type="match status" value="1"/>
</dbReference>